<comment type="catalytic activity">
    <reaction evidence="13">
        <text>XTP + H2O = XMP + diphosphate + H(+)</text>
        <dbReference type="Rhea" id="RHEA:28610"/>
        <dbReference type="ChEBI" id="CHEBI:15377"/>
        <dbReference type="ChEBI" id="CHEBI:15378"/>
        <dbReference type="ChEBI" id="CHEBI:33019"/>
        <dbReference type="ChEBI" id="CHEBI:57464"/>
        <dbReference type="ChEBI" id="CHEBI:61314"/>
        <dbReference type="EC" id="3.6.1.66"/>
    </reaction>
</comment>
<dbReference type="AlphaFoldDB" id="A0AAV9IVS4"/>
<evidence type="ECO:0000313" key="14">
    <source>
        <dbReference type="EMBL" id="KAK4536156.1"/>
    </source>
</evidence>
<gene>
    <name evidence="14" type="ORF">CDCA_CDCA07G2181</name>
</gene>
<dbReference type="CDD" id="cd00515">
    <property type="entry name" value="HAM1"/>
    <property type="match status" value="1"/>
</dbReference>
<dbReference type="Proteomes" id="UP001301350">
    <property type="component" value="Unassembled WGS sequence"/>
</dbReference>
<reference evidence="14 15" key="1">
    <citation type="submission" date="2022-07" db="EMBL/GenBank/DDBJ databases">
        <title>Genome-wide signatures of adaptation to extreme environments.</title>
        <authorList>
            <person name="Cho C.H."/>
            <person name="Yoon H.S."/>
        </authorList>
    </citation>
    <scope>NUCLEOTIDE SEQUENCE [LARGE SCALE GENOMIC DNA]</scope>
    <source>
        <strain evidence="14 15">DBV 063 E5</strain>
    </source>
</reference>
<dbReference type="GO" id="GO:0036220">
    <property type="term" value="F:ITP diphosphatase activity"/>
    <property type="evidence" value="ECO:0007669"/>
    <property type="project" value="UniProtKB-UniRule"/>
</dbReference>
<comment type="catalytic activity">
    <reaction evidence="12">
        <text>N(6)-hydroxy-dATP + H2O = N(6)-hydroxy-dAMP + diphosphate + H(+)</text>
        <dbReference type="Rhea" id="RHEA:83971"/>
        <dbReference type="ChEBI" id="CHEBI:15377"/>
        <dbReference type="ChEBI" id="CHEBI:15378"/>
        <dbReference type="ChEBI" id="CHEBI:33019"/>
        <dbReference type="ChEBI" id="CHEBI:233529"/>
        <dbReference type="ChEBI" id="CHEBI:233530"/>
    </reaction>
    <physiologicalReaction direction="left-to-right" evidence="12">
        <dbReference type="Rhea" id="RHEA:83972"/>
    </physiologicalReaction>
</comment>
<keyword evidence="4 13" id="KW-0479">Metal-binding</keyword>
<sequence length="263" mass="28867">MTRSAAAAGGVGIPTKGSVKRVLFVALGAEFTLRLSQYRVVTHRRYDNGSRRLAGRRPPVHLGMQPAPSARVIHFVTGNRKKLEEVEQILQTYTGDNRWSVQPRPLDLPEWQGEPEDIAREKCRAAVRITRAPTLVEDTQLCFAAWGGLPGPYVKHFVSQVGAAGLVRMLEAFEDKRAVAQCIFALAETPDAEPRLFIGRTAGHVVAPRGHSGFGWDPIFLPDDAACTYAEMGAAAKNAISHRRRALDQLGEYLAQHAAQLPQ</sequence>
<keyword evidence="5 13" id="KW-0547">Nucleotide-binding</keyword>
<feature type="binding site" evidence="13">
    <location>
        <begin position="138"/>
        <end position="139"/>
    </location>
    <ligand>
        <name>ITP</name>
        <dbReference type="ChEBI" id="CHEBI:61402"/>
    </ligand>
</feature>
<comment type="subunit">
    <text evidence="13">Homodimer.</text>
</comment>
<comment type="caution">
    <text evidence="14">The sequence shown here is derived from an EMBL/GenBank/DDBJ whole genome shotgun (WGS) entry which is preliminary data.</text>
</comment>
<keyword evidence="8 13" id="KW-0546">Nucleotide metabolism</keyword>
<dbReference type="GO" id="GO:0009117">
    <property type="term" value="P:nucleotide metabolic process"/>
    <property type="evidence" value="ECO:0007669"/>
    <property type="project" value="UniProtKB-KW"/>
</dbReference>
<dbReference type="InterPro" id="IPR029001">
    <property type="entry name" value="ITPase-like_fam"/>
</dbReference>
<evidence type="ECO:0000256" key="3">
    <source>
        <dbReference type="ARBA" id="ARBA00022490"/>
    </source>
</evidence>
<evidence type="ECO:0000256" key="9">
    <source>
        <dbReference type="ARBA" id="ARBA00054940"/>
    </source>
</evidence>
<dbReference type="Pfam" id="PF01725">
    <property type="entry name" value="Ham1p_like"/>
    <property type="match status" value="1"/>
</dbReference>
<keyword evidence="7 13" id="KW-0460">Magnesium</keyword>
<evidence type="ECO:0000256" key="2">
    <source>
        <dbReference type="ARBA" id="ARBA00008023"/>
    </source>
</evidence>
<evidence type="ECO:0000256" key="5">
    <source>
        <dbReference type="ARBA" id="ARBA00022741"/>
    </source>
</evidence>
<feature type="binding site" evidence="13">
    <location>
        <position position="138"/>
    </location>
    <ligand>
        <name>Mg(2+)</name>
        <dbReference type="ChEBI" id="CHEBI:18420"/>
    </ligand>
</feature>
<name>A0AAV9IVS4_CYACA</name>
<comment type="catalytic activity">
    <reaction evidence="11">
        <text>dITP + H2O = dIMP + diphosphate + H(+)</text>
        <dbReference type="Rhea" id="RHEA:28342"/>
        <dbReference type="ChEBI" id="CHEBI:15377"/>
        <dbReference type="ChEBI" id="CHEBI:15378"/>
        <dbReference type="ChEBI" id="CHEBI:33019"/>
        <dbReference type="ChEBI" id="CHEBI:61194"/>
        <dbReference type="ChEBI" id="CHEBI:61382"/>
        <dbReference type="EC" id="3.6.1.66"/>
    </reaction>
    <physiologicalReaction direction="left-to-right" evidence="11">
        <dbReference type="Rhea" id="RHEA:28343"/>
    </physiologicalReaction>
</comment>
<evidence type="ECO:0000256" key="1">
    <source>
        <dbReference type="ARBA" id="ARBA00004496"/>
    </source>
</evidence>
<feature type="binding site" evidence="13">
    <location>
        <position position="110"/>
    </location>
    <ligand>
        <name>Mg(2+)</name>
        <dbReference type="ChEBI" id="CHEBI:18420"/>
    </ligand>
</feature>
<comment type="catalytic activity">
    <reaction evidence="10">
        <text>ITP + H2O = IMP + diphosphate + H(+)</text>
        <dbReference type="Rhea" id="RHEA:29399"/>
        <dbReference type="ChEBI" id="CHEBI:15377"/>
        <dbReference type="ChEBI" id="CHEBI:15378"/>
        <dbReference type="ChEBI" id="CHEBI:33019"/>
        <dbReference type="ChEBI" id="CHEBI:58053"/>
        <dbReference type="ChEBI" id="CHEBI:61402"/>
        <dbReference type="EC" id="3.6.1.66"/>
    </reaction>
    <physiologicalReaction direction="left-to-right" evidence="10">
        <dbReference type="Rhea" id="RHEA:29400"/>
    </physiologicalReaction>
</comment>
<proteinExistence type="inferred from homology"/>
<evidence type="ECO:0000256" key="8">
    <source>
        <dbReference type="ARBA" id="ARBA00023080"/>
    </source>
</evidence>
<feature type="binding site" evidence="13">
    <location>
        <begin position="77"/>
        <end position="82"/>
    </location>
    <ligand>
        <name>ITP</name>
        <dbReference type="ChEBI" id="CHEBI:61402"/>
    </ligand>
</feature>
<keyword evidence="6 13" id="KW-0378">Hydrolase</keyword>
<feature type="binding site" evidence="13">
    <location>
        <position position="237"/>
    </location>
    <ligand>
        <name>ITP</name>
        <dbReference type="ChEBI" id="CHEBI:61402"/>
    </ligand>
</feature>
<feature type="binding site" evidence="13">
    <location>
        <begin position="242"/>
        <end position="243"/>
    </location>
    <ligand>
        <name>ITP</name>
        <dbReference type="ChEBI" id="CHEBI:61402"/>
    </ligand>
</feature>
<keyword evidence="13" id="KW-0464">Manganese</keyword>
<comment type="cofactor">
    <cofactor evidence="13">
        <name>Mg(2+)</name>
        <dbReference type="ChEBI" id="CHEBI:18420"/>
    </cofactor>
    <cofactor evidence="13">
        <name>Mn(2+)</name>
        <dbReference type="ChEBI" id="CHEBI:29035"/>
    </cofactor>
    <text evidence="13">Binds 1 divalent metal cation per subunit; can use either Mg(2+) or Mn(2+).</text>
</comment>
<dbReference type="GO" id="GO:0035870">
    <property type="term" value="F:dITP diphosphatase activity"/>
    <property type="evidence" value="ECO:0007669"/>
    <property type="project" value="UniProtKB-UniRule"/>
</dbReference>
<feature type="binding site" evidence="13">
    <location>
        <position position="122"/>
    </location>
    <ligand>
        <name>ITP</name>
        <dbReference type="ChEBI" id="CHEBI:61402"/>
    </ligand>
</feature>
<evidence type="ECO:0000313" key="15">
    <source>
        <dbReference type="Proteomes" id="UP001301350"/>
    </source>
</evidence>
<protein>
    <recommendedName>
        <fullName evidence="13">Inosine triphosphate pyrophosphatase</fullName>
        <shortName evidence="13">ITPase</shortName>
        <shortName evidence="13">Inosine triphosphatase</shortName>
        <ecNumber evidence="13">3.6.1.66</ecNumber>
    </recommendedName>
    <alternativeName>
        <fullName evidence="13">Non-canonical purine NTP pyrophosphatase</fullName>
    </alternativeName>
    <alternativeName>
        <fullName evidence="13">Non-standard purine NTP pyrophosphatase</fullName>
    </alternativeName>
    <alternativeName>
        <fullName evidence="13">Nucleoside-triphosphate diphosphatase</fullName>
    </alternativeName>
    <alternativeName>
        <fullName evidence="13">Nucleoside-triphosphate pyrophosphatase</fullName>
        <shortName evidence="13">NTPase</shortName>
    </alternativeName>
    <alternativeName>
        <fullName evidence="13">XTP/dITP diphosphatase</fullName>
    </alternativeName>
</protein>
<comment type="function">
    <text evidence="13">Pyrophosphatase that hydrolyzes non-canonical purine nucleotides such as inosine triphosphate (ITP), deoxyinosine triphosphate (dITP) or xanthosine 5'-triphosphate (XTP) to their respective monophosphate derivatives. The enzyme does not distinguish between the deoxy- and ribose forms. Probably excludes non-canonical purines from RNA and DNA precursor pools, thus preventing their incorporation into RNA and DNA and avoiding chromosomal lesions.</text>
</comment>
<dbReference type="HAMAP" id="MF_03148">
    <property type="entry name" value="HAM1_NTPase"/>
    <property type="match status" value="1"/>
</dbReference>
<dbReference type="GO" id="GO:0000166">
    <property type="term" value="F:nucleotide binding"/>
    <property type="evidence" value="ECO:0007669"/>
    <property type="project" value="UniProtKB-KW"/>
</dbReference>
<organism evidence="14 15">
    <name type="scientific">Cyanidium caldarium</name>
    <name type="common">Red alga</name>
    <dbReference type="NCBI Taxonomy" id="2771"/>
    <lineage>
        <taxon>Eukaryota</taxon>
        <taxon>Rhodophyta</taxon>
        <taxon>Bangiophyceae</taxon>
        <taxon>Cyanidiales</taxon>
        <taxon>Cyanidiaceae</taxon>
        <taxon>Cyanidium</taxon>
    </lineage>
</organism>
<dbReference type="EMBL" id="JANCYW010000007">
    <property type="protein sequence ID" value="KAK4536156.1"/>
    <property type="molecule type" value="Genomic_DNA"/>
</dbReference>
<evidence type="ECO:0000256" key="4">
    <source>
        <dbReference type="ARBA" id="ARBA00022723"/>
    </source>
</evidence>
<evidence type="ECO:0000256" key="10">
    <source>
        <dbReference type="ARBA" id="ARBA00093218"/>
    </source>
</evidence>
<comment type="function">
    <text evidence="9">Pyrophosphatase that hydrolyzes the non-canonical purine nucleotides inosine triphosphate (ITP), deoxyinosine triphosphate (dITP) as well as 2'-deoxy-N-6-hydroxylaminopurine triphosphate (dHAPTP) and xanthosine 5'-triphosphate (XTP) to their respective monophosphate derivatives. The enzyme does not distinguish between the deoxy- and ribose forms. Probably excludes non-canonical purines from RNA and DNA precursor pools, thus preventing their incorporation into RNA and DNA and avoiding chromosomal lesions.</text>
</comment>
<evidence type="ECO:0000256" key="13">
    <source>
        <dbReference type="HAMAP-Rule" id="MF_03148"/>
    </source>
</evidence>
<keyword evidence="3 13" id="KW-0963">Cytoplasm</keyword>
<dbReference type="PANTHER" id="PTHR11067:SF9">
    <property type="entry name" value="INOSINE TRIPHOSPHATE PYROPHOSPHATASE"/>
    <property type="match status" value="1"/>
</dbReference>
<dbReference type="Gene3D" id="3.90.950.10">
    <property type="match status" value="1"/>
</dbReference>
<comment type="similarity">
    <text evidence="2 13">Belongs to the HAM1 NTPase family.</text>
</comment>
<dbReference type="PANTHER" id="PTHR11067">
    <property type="entry name" value="INOSINE TRIPHOSPHATE PYROPHOSPHATASE/HAM1 PROTEIN"/>
    <property type="match status" value="1"/>
</dbReference>
<dbReference type="InterPro" id="IPR027502">
    <property type="entry name" value="ITPase"/>
</dbReference>
<dbReference type="InterPro" id="IPR002637">
    <property type="entry name" value="RdgB/HAM1"/>
</dbReference>
<evidence type="ECO:0000256" key="7">
    <source>
        <dbReference type="ARBA" id="ARBA00022842"/>
    </source>
</evidence>
<evidence type="ECO:0000256" key="6">
    <source>
        <dbReference type="ARBA" id="ARBA00022801"/>
    </source>
</evidence>
<evidence type="ECO:0000256" key="12">
    <source>
        <dbReference type="ARBA" id="ARBA00093271"/>
    </source>
</evidence>
<comment type="subcellular location">
    <subcellularLocation>
        <location evidence="1 13">Cytoplasm</location>
    </subcellularLocation>
</comment>
<keyword evidence="15" id="KW-1185">Reference proteome</keyword>
<dbReference type="GO" id="GO:0046872">
    <property type="term" value="F:metal ion binding"/>
    <property type="evidence" value="ECO:0007669"/>
    <property type="project" value="UniProtKB-KW"/>
</dbReference>
<dbReference type="EC" id="3.6.1.66" evidence="13"/>
<evidence type="ECO:0000256" key="11">
    <source>
        <dbReference type="ARBA" id="ARBA00093255"/>
    </source>
</evidence>
<dbReference type="GO" id="GO:0005737">
    <property type="term" value="C:cytoplasm"/>
    <property type="evidence" value="ECO:0007669"/>
    <property type="project" value="UniProtKB-SubCell"/>
</dbReference>
<dbReference type="GO" id="GO:0036222">
    <property type="term" value="F:XTP diphosphatase activity"/>
    <property type="evidence" value="ECO:0007669"/>
    <property type="project" value="UniProtKB-UniRule"/>
</dbReference>
<accession>A0AAV9IVS4</accession>
<dbReference type="SUPFAM" id="SSF52972">
    <property type="entry name" value="ITPase-like"/>
    <property type="match status" value="1"/>
</dbReference>
<dbReference type="GO" id="GO:0009204">
    <property type="term" value="P:deoxyribonucleoside triphosphate catabolic process"/>
    <property type="evidence" value="ECO:0007669"/>
    <property type="project" value="UniProtKB-UniRule"/>
</dbReference>
<feature type="binding site" evidence="13">
    <location>
        <begin position="214"/>
        <end position="217"/>
    </location>
    <ligand>
        <name>ITP</name>
        <dbReference type="ChEBI" id="CHEBI:61402"/>
    </ligand>
</feature>
<dbReference type="FunFam" id="3.90.950.10:FF:000003">
    <property type="entry name" value="Inosine triphosphate pyrophosphatase"/>
    <property type="match status" value="1"/>
</dbReference>